<keyword evidence="3" id="KW-1185">Reference proteome</keyword>
<dbReference type="EMBL" id="JAQIZT010000003">
    <property type="protein sequence ID" value="KAJ7003731.1"/>
    <property type="molecule type" value="Genomic_DNA"/>
</dbReference>
<dbReference type="AlphaFoldDB" id="A0AAD6R7Q8"/>
<dbReference type="PANTHER" id="PTHR12136:SF100">
    <property type="entry name" value="PROTEIN ENHANCED DISEASE RESISTANCE 2-LIKE"/>
    <property type="match status" value="1"/>
</dbReference>
<sequence>MKVPAGKHLLDLVAVDWFKDTKRMDHVAKRQGCAAQVASEKGLFSVVFNLQVPGSTHYSMVFYFVTKELVPGSLLQRFVDGDDEFRNSRLKLIPSVPKVLVFLFLMFGKCVCQDGGTVRSCDCYS</sequence>
<name>A0AAD6R7Q8_9ROSI</name>
<accession>A0AAD6R7Q8</accession>
<dbReference type="Pfam" id="PF07059">
    <property type="entry name" value="EDR2_C"/>
    <property type="match status" value="1"/>
</dbReference>
<comment type="caution">
    <text evidence="2">The sequence shown here is derived from an EMBL/GenBank/DDBJ whole genome shotgun (WGS) entry which is preliminary data.</text>
</comment>
<dbReference type="InterPro" id="IPR009769">
    <property type="entry name" value="EDR2_C"/>
</dbReference>
<dbReference type="Proteomes" id="UP001164929">
    <property type="component" value="Chromosome 3"/>
</dbReference>
<gene>
    <name evidence="2" type="ORF">NC653_008821</name>
</gene>
<organism evidence="2 3">
    <name type="scientific">Populus alba x Populus x berolinensis</name>
    <dbReference type="NCBI Taxonomy" id="444605"/>
    <lineage>
        <taxon>Eukaryota</taxon>
        <taxon>Viridiplantae</taxon>
        <taxon>Streptophyta</taxon>
        <taxon>Embryophyta</taxon>
        <taxon>Tracheophyta</taxon>
        <taxon>Spermatophyta</taxon>
        <taxon>Magnoliopsida</taxon>
        <taxon>eudicotyledons</taxon>
        <taxon>Gunneridae</taxon>
        <taxon>Pentapetalae</taxon>
        <taxon>rosids</taxon>
        <taxon>fabids</taxon>
        <taxon>Malpighiales</taxon>
        <taxon>Salicaceae</taxon>
        <taxon>Saliceae</taxon>
        <taxon>Populus</taxon>
    </lineage>
</organism>
<dbReference type="PANTHER" id="PTHR12136">
    <property type="entry name" value="ENHANCED DISEASE RESISTANCE-RELATED"/>
    <property type="match status" value="1"/>
</dbReference>
<proteinExistence type="predicted"/>
<evidence type="ECO:0000313" key="2">
    <source>
        <dbReference type="EMBL" id="KAJ7003731.1"/>
    </source>
</evidence>
<dbReference type="InterPro" id="IPR045096">
    <property type="entry name" value="EDR2-like"/>
</dbReference>
<reference evidence="2" key="1">
    <citation type="journal article" date="2023" name="Mol. Ecol. Resour.">
        <title>Chromosome-level genome assembly of a triploid poplar Populus alba 'Berolinensis'.</title>
        <authorList>
            <person name="Chen S."/>
            <person name="Yu Y."/>
            <person name="Wang X."/>
            <person name="Wang S."/>
            <person name="Zhang T."/>
            <person name="Zhou Y."/>
            <person name="He R."/>
            <person name="Meng N."/>
            <person name="Wang Y."/>
            <person name="Liu W."/>
            <person name="Liu Z."/>
            <person name="Liu J."/>
            <person name="Guo Q."/>
            <person name="Huang H."/>
            <person name="Sederoff R.R."/>
            <person name="Wang G."/>
            <person name="Qu G."/>
            <person name="Chen S."/>
        </authorList>
    </citation>
    <scope>NUCLEOTIDE SEQUENCE</scope>
    <source>
        <strain evidence="2">SC-2020</strain>
    </source>
</reference>
<evidence type="ECO:0000313" key="3">
    <source>
        <dbReference type="Proteomes" id="UP001164929"/>
    </source>
</evidence>
<feature type="domain" description="Protein ENHANCED DISEASE RESISTANCE 2 C-terminal" evidence="1">
    <location>
        <begin position="2"/>
        <end position="98"/>
    </location>
</feature>
<protein>
    <recommendedName>
        <fullName evidence="1">Protein ENHANCED DISEASE RESISTANCE 2 C-terminal domain-containing protein</fullName>
    </recommendedName>
</protein>
<evidence type="ECO:0000259" key="1">
    <source>
        <dbReference type="Pfam" id="PF07059"/>
    </source>
</evidence>